<feature type="domain" description="CoA-binding" evidence="1">
    <location>
        <begin position="1"/>
        <end position="91"/>
    </location>
</feature>
<accession>A0A3N9TE14</accession>
<dbReference type="SUPFAM" id="SSF51735">
    <property type="entry name" value="NAD(P)-binding Rossmann-fold domains"/>
    <property type="match status" value="1"/>
</dbReference>
<evidence type="ECO:0000313" key="2">
    <source>
        <dbReference type="EMBL" id="RQW62329.1"/>
    </source>
</evidence>
<dbReference type="Pfam" id="PF13380">
    <property type="entry name" value="CoA_binding_2"/>
    <property type="match status" value="1"/>
</dbReference>
<sequence>MSETVAILGASNKPDRYAFLAQSLLQEHGHTVVPINPKEKEINGVSCFTSLAEYSGKLDTVTLYVGPNILSGLVSEIIQAKPTRVIMNPGTESESAKQQLISAGIKVEEACTLVLLRTGQYD</sequence>
<comment type="caution">
    <text evidence="2">The sequence shown here is derived from an EMBL/GenBank/DDBJ whole genome shotgun (WGS) entry which is preliminary data.</text>
</comment>
<keyword evidence="3" id="KW-1185">Reference proteome</keyword>
<name>A0A3N9TE14_9VIBR</name>
<reference evidence="2 3" key="1">
    <citation type="submission" date="2018-11" db="EMBL/GenBank/DDBJ databases">
        <title>Vibrio LJC006 sp. nov., isolated from seawater during the bloom of the enteromorpha.</title>
        <authorList>
            <person name="Liang J."/>
        </authorList>
    </citation>
    <scope>NUCLEOTIDE SEQUENCE [LARGE SCALE GENOMIC DNA]</scope>
    <source>
        <strain evidence="2 3">LJC006</strain>
    </source>
</reference>
<dbReference type="PANTHER" id="PTHR33303">
    <property type="entry name" value="CYTOPLASMIC PROTEIN-RELATED"/>
    <property type="match status" value="1"/>
</dbReference>
<dbReference type="Proteomes" id="UP000281112">
    <property type="component" value="Unassembled WGS sequence"/>
</dbReference>
<dbReference type="PANTHER" id="PTHR33303:SF2">
    <property type="entry name" value="COA-BINDING DOMAIN-CONTAINING PROTEIN"/>
    <property type="match status" value="1"/>
</dbReference>
<dbReference type="RefSeq" id="WP_124937867.1">
    <property type="nucleotide sequence ID" value="NZ_RJVQ01000006.1"/>
</dbReference>
<evidence type="ECO:0000313" key="3">
    <source>
        <dbReference type="Proteomes" id="UP000281112"/>
    </source>
</evidence>
<proteinExistence type="predicted"/>
<gene>
    <name evidence="2" type="ORF">EES38_14205</name>
</gene>
<dbReference type="OrthoDB" id="9807426at2"/>
<dbReference type="Gene3D" id="3.40.50.720">
    <property type="entry name" value="NAD(P)-binding Rossmann-like Domain"/>
    <property type="match status" value="1"/>
</dbReference>
<evidence type="ECO:0000259" key="1">
    <source>
        <dbReference type="SMART" id="SM00881"/>
    </source>
</evidence>
<dbReference type="InterPro" id="IPR003781">
    <property type="entry name" value="CoA-bd"/>
</dbReference>
<dbReference type="EMBL" id="RJVQ01000006">
    <property type="protein sequence ID" value="RQW62329.1"/>
    <property type="molecule type" value="Genomic_DNA"/>
</dbReference>
<dbReference type="AlphaFoldDB" id="A0A3N9TE14"/>
<dbReference type="SMART" id="SM00881">
    <property type="entry name" value="CoA_binding"/>
    <property type="match status" value="1"/>
</dbReference>
<dbReference type="InterPro" id="IPR036291">
    <property type="entry name" value="NAD(P)-bd_dom_sf"/>
</dbReference>
<organism evidence="2 3">
    <name type="scientific">Vibrio viridaestus</name>
    <dbReference type="NCBI Taxonomy" id="2487322"/>
    <lineage>
        <taxon>Bacteria</taxon>
        <taxon>Pseudomonadati</taxon>
        <taxon>Pseudomonadota</taxon>
        <taxon>Gammaproteobacteria</taxon>
        <taxon>Vibrionales</taxon>
        <taxon>Vibrionaceae</taxon>
        <taxon>Vibrio</taxon>
    </lineage>
</organism>
<protein>
    <submittedName>
        <fullName evidence="2">CoA-binding protein</fullName>
    </submittedName>
</protein>